<proteinExistence type="predicted"/>
<feature type="transmembrane region" description="Helical" evidence="1">
    <location>
        <begin position="180"/>
        <end position="200"/>
    </location>
</feature>
<evidence type="ECO:0000313" key="3">
    <source>
        <dbReference type="EMBL" id="WLR42684.1"/>
    </source>
</evidence>
<dbReference type="Proteomes" id="UP001197974">
    <property type="component" value="Chromosome"/>
</dbReference>
<keyword evidence="4" id="KW-1185">Reference proteome</keyword>
<dbReference type="CDD" id="cd03506">
    <property type="entry name" value="Delta6-FADS-like"/>
    <property type="match status" value="1"/>
</dbReference>
<dbReference type="PANTHER" id="PTHR19353">
    <property type="entry name" value="FATTY ACID DESATURASE 2"/>
    <property type="match status" value="1"/>
</dbReference>
<feature type="transmembrane region" description="Helical" evidence="1">
    <location>
        <begin position="91"/>
        <end position="109"/>
    </location>
</feature>
<keyword evidence="3" id="KW-0560">Oxidoreductase</keyword>
<dbReference type="InterPro" id="IPR005804">
    <property type="entry name" value="FA_desaturase_dom"/>
</dbReference>
<accession>A0ABY9JTH1</accession>
<dbReference type="InterPro" id="IPR012171">
    <property type="entry name" value="Fatty_acid_desaturase"/>
</dbReference>
<feature type="transmembrane region" description="Helical" evidence="1">
    <location>
        <begin position="144"/>
        <end position="168"/>
    </location>
</feature>
<keyword evidence="1" id="KW-1133">Transmembrane helix</keyword>
<gene>
    <name evidence="3" type="ORF">LC087_18720</name>
</gene>
<name>A0ABY9JTH1_9BACI</name>
<evidence type="ECO:0000256" key="1">
    <source>
        <dbReference type="SAM" id="Phobius"/>
    </source>
</evidence>
<feature type="domain" description="Fatty acid desaturase" evidence="2">
    <location>
        <begin position="56"/>
        <end position="295"/>
    </location>
</feature>
<sequence>MEPLHSFAWYARQIAPSLPKKAFQPEPLRLIGGFIYIFLTMMSSYLIIQYPGNFFVNLLLSIVIGVCFSGMIFLTHEILHGTVVRKKRLQNILGMIFFWPLCVSPVFWIKWHNLSHHIHTQNSKKDPDIKFFFQGNRIWDTVPFILYGIYKLMAPLLGVSIYAHIVLINMFKDFPLKKRLVIILTTIIPWVSWLGLLLWIGPYNWIFVYLIPLFIANYIITLYLGTQHYLNPGTYVNDPLANTLTVTVPRWIDWLHFNFSYHTEHHVFPGMSSKYYPLVKKELKERWPHLYQEMSMVEALKIWFRTKNHEFTFTNLKNTYEIQENKQKYKGVKETFKNRK</sequence>
<dbReference type="RefSeq" id="WP_226542273.1">
    <property type="nucleotide sequence ID" value="NZ_CP129013.1"/>
</dbReference>
<dbReference type="EMBL" id="CP129013">
    <property type="protein sequence ID" value="WLR42684.1"/>
    <property type="molecule type" value="Genomic_DNA"/>
</dbReference>
<keyword evidence="1" id="KW-0812">Transmembrane</keyword>
<feature type="transmembrane region" description="Helical" evidence="1">
    <location>
        <begin position="54"/>
        <end position="79"/>
    </location>
</feature>
<organism evidence="3 4">
    <name type="scientific">Bacillus carboniphilus</name>
    <dbReference type="NCBI Taxonomy" id="86663"/>
    <lineage>
        <taxon>Bacteria</taxon>
        <taxon>Bacillati</taxon>
        <taxon>Bacillota</taxon>
        <taxon>Bacilli</taxon>
        <taxon>Bacillales</taxon>
        <taxon>Bacillaceae</taxon>
        <taxon>Bacillus</taxon>
    </lineage>
</organism>
<keyword evidence="1" id="KW-0472">Membrane</keyword>
<feature type="transmembrane region" description="Helical" evidence="1">
    <location>
        <begin position="206"/>
        <end position="225"/>
    </location>
</feature>
<dbReference type="EC" id="1.14.19.-" evidence="3"/>
<protein>
    <submittedName>
        <fullName evidence="3">Acyl-CoA desaturase</fullName>
        <ecNumber evidence="3">1.14.19.-</ecNumber>
    </submittedName>
</protein>
<evidence type="ECO:0000313" key="4">
    <source>
        <dbReference type="Proteomes" id="UP001197974"/>
    </source>
</evidence>
<dbReference type="GO" id="GO:0016491">
    <property type="term" value="F:oxidoreductase activity"/>
    <property type="evidence" value="ECO:0007669"/>
    <property type="project" value="UniProtKB-KW"/>
</dbReference>
<dbReference type="Pfam" id="PF00487">
    <property type="entry name" value="FA_desaturase"/>
    <property type="match status" value="1"/>
</dbReference>
<dbReference type="PANTHER" id="PTHR19353:SF19">
    <property type="entry name" value="DELTA(5) FATTY ACID DESATURASE C-RELATED"/>
    <property type="match status" value="1"/>
</dbReference>
<evidence type="ECO:0000259" key="2">
    <source>
        <dbReference type="Pfam" id="PF00487"/>
    </source>
</evidence>
<reference evidence="3 4" key="1">
    <citation type="submission" date="2023-06" db="EMBL/GenBank/DDBJ databases">
        <title>Five Gram-positive bacteria isolated from mangrove sediments in Shenzhen, Guangdong, China.</title>
        <authorList>
            <person name="Yu S."/>
            <person name="Zheng W."/>
            <person name="Huang Y."/>
        </authorList>
    </citation>
    <scope>NUCLEOTIDE SEQUENCE [LARGE SCALE GENOMIC DNA]</scope>
    <source>
        <strain evidence="3 4">SaN35-3</strain>
    </source>
</reference>
<feature type="transmembrane region" description="Helical" evidence="1">
    <location>
        <begin position="28"/>
        <end position="48"/>
    </location>
</feature>